<proteinExistence type="predicted"/>
<feature type="region of interest" description="Disordered" evidence="2">
    <location>
        <begin position="126"/>
        <end position="145"/>
    </location>
</feature>
<feature type="domain" description="Acyl-CoA dehydrogenase C-terminal" evidence="3">
    <location>
        <begin position="246"/>
        <end position="364"/>
    </location>
</feature>
<evidence type="ECO:0000256" key="1">
    <source>
        <dbReference type="ARBA" id="ARBA00023002"/>
    </source>
</evidence>
<keyword evidence="1" id="KW-0560">Oxidoreductase</keyword>
<organism evidence="4 5">
    <name type="scientific">Candidatus Carbonibacillus altaicus</name>
    <dbReference type="NCBI Taxonomy" id="2163959"/>
    <lineage>
        <taxon>Bacteria</taxon>
        <taxon>Bacillati</taxon>
        <taxon>Bacillota</taxon>
        <taxon>Bacilli</taxon>
        <taxon>Bacillales</taxon>
        <taxon>Candidatus Carbonibacillus</taxon>
    </lineage>
</organism>
<dbReference type="SUPFAM" id="SSF56645">
    <property type="entry name" value="Acyl-CoA dehydrogenase NM domain-like"/>
    <property type="match status" value="1"/>
</dbReference>
<dbReference type="Proteomes" id="UP000244338">
    <property type="component" value="Unassembled WGS sequence"/>
</dbReference>
<sequence>MLLVLERLAQGDGSTALGLGWHLGIVLNERTERRWPDHIWRALAEAIVKNGDMINHYASEAGTGSPSRGGLPHTRAVPAEDSSKNDSRKNASEKTGWRLYGRKTFATLSPILRHFTVTARIDKKVEKNPTSPSTDRIGDANDRTDGVIEQPGEAIGRFFISLPEAPPVLEQFIDTPEEAIFDPDNPDVWIIPTWDTLGMRATGSHDVVLNGLFVPRSALIECTYPASKKESAKSQTISDGWLLHIPATYLGIARAARDFALHYARHYQPSSLTQPIGELPHIQTLIGTIEEHYRTARTVLYSTAAHWDRSPQQSAHLAPDLGLAKRFVIANSLAIVDLAMRIVGGQSLSRSRPLERYYRDVRAGLHNPPMDDTVLLQLARRALDEI</sequence>
<dbReference type="CDD" id="cd00567">
    <property type="entry name" value="ACAD"/>
    <property type="match status" value="1"/>
</dbReference>
<dbReference type="PANTHER" id="PTHR43884">
    <property type="entry name" value="ACYL-COA DEHYDROGENASE"/>
    <property type="match status" value="1"/>
</dbReference>
<dbReference type="Pfam" id="PF08028">
    <property type="entry name" value="Acyl-CoA_dh_2"/>
    <property type="match status" value="1"/>
</dbReference>
<dbReference type="SUPFAM" id="SSF47203">
    <property type="entry name" value="Acyl-CoA dehydrogenase C-terminal domain-like"/>
    <property type="match status" value="1"/>
</dbReference>
<gene>
    <name evidence="4" type="ORF">BSOLF_0322</name>
</gene>
<name>A0A2R6XXF1_9BACL</name>
<feature type="region of interest" description="Disordered" evidence="2">
    <location>
        <begin position="58"/>
        <end position="93"/>
    </location>
</feature>
<comment type="caution">
    <text evidence="4">The sequence shown here is derived from an EMBL/GenBank/DDBJ whole genome shotgun (WGS) entry which is preliminary data.</text>
</comment>
<protein>
    <submittedName>
        <fullName evidence="4">Butyryl-CoA dehydrogenase</fullName>
    </submittedName>
</protein>
<reference evidence="5" key="1">
    <citation type="journal article" date="2018" name="Sci. Rep.">
        <title>Lignite coal burning seam in the remote Altai Mountains harbors a hydrogen-driven thermophilic microbial community.</title>
        <authorList>
            <person name="Kadnikov V.V."/>
            <person name="Mardanov A.V."/>
            <person name="Ivasenko D.A."/>
            <person name="Antsiferov D.V."/>
            <person name="Beletsky A.V."/>
            <person name="Karnachuk O.V."/>
            <person name="Ravin N.V."/>
        </authorList>
    </citation>
    <scope>NUCLEOTIDE SEQUENCE [LARGE SCALE GENOMIC DNA]</scope>
</reference>
<evidence type="ECO:0000313" key="5">
    <source>
        <dbReference type="Proteomes" id="UP000244338"/>
    </source>
</evidence>
<accession>A0A2R6XXF1</accession>
<dbReference type="Gene3D" id="2.40.110.10">
    <property type="entry name" value="Butyryl-CoA Dehydrogenase, subunit A, domain 2"/>
    <property type="match status" value="1"/>
</dbReference>
<evidence type="ECO:0000259" key="3">
    <source>
        <dbReference type="Pfam" id="PF08028"/>
    </source>
</evidence>
<dbReference type="PANTHER" id="PTHR43884:SF25">
    <property type="entry name" value="ACYL-COA DEHYDROGENASE YDBM-RELATED"/>
    <property type="match status" value="1"/>
</dbReference>
<evidence type="ECO:0000256" key="2">
    <source>
        <dbReference type="SAM" id="MobiDB-lite"/>
    </source>
</evidence>
<dbReference type="GO" id="GO:0003995">
    <property type="term" value="F:acyl-CoA dehydrogenase activity"/>
    <property type="evidence" value="ECO:0007669"/>
    <property type="project" value="TreeGrafter"/>
</dbReference>
<dbReference type="Gene3D" id="1.20.140.10">
    <property type="entry name" value="Butyryl-CoA Dehydrogenase, subunit A, domain 3"/>
    <property type="match status" value="1"/>
</dbReference>
<dbReference type="AlphaFoldDB" id="A0A2R6XXF1"/>
<dbReference type="InterPro" id="IPR036250">
    <property type="entry name" value="AcylCo_DH-like_C"/>
</dbReference>
<evidence type="ECO:0000313" key="4">
    <source>
        <dbReference type="EMBL" id="PTQ55101.1"/>
    </source>
</evidence>
<feature type="compositionally biased region" description="Basic and acidic residues" evidence="2">
    <location>
        <begin position="136"/>
        <end position="145"/>
    </location>
</feature>
<dbReference type="InterPro" id="IPR013107">
    <property type="entry name" value="Acyl-CoA_DH_C"/>
</dbReference>
<dbReference type="InterPro" id="IPR046373">
    <property type="entry name" value="Acyl-CoA_Oxase/DH_mid-dom_sf"/>
</dbReference>
<dbReference type="EMBL" id="PEBX01000195">
    <property type="protein sequence ID" value="PTQ55101.1"/>
    <property type="molecule type" value="Genomic_DNA"/>
</dbReference>
<dbReference type="InterPro" id="IPR009100">
    <property type="entry name" value="AcylCoA_DH/oxidase_NM_dom_sf"/>
</dbReference>
<feature type="compositionally biased region" description="Basic and acidic residues" evidence="2">
    <location>
        <begin position="81"/>
        <end position="93"/>
    </location>
</feature>